<name>A0A3D9E1D9_9GAMM</name>
<protein>
    <submittedName>
        <fullName evidence="2">Protein FlhE</fullName>
    </submittedName>
</protein>
<comment type="caution">
    <text evidence="2">The sequence shown here is derived from an EMBL/GenBank/DDBJ whole genome shotgun (WGS) entry which is preliminary data.</text>
</comment>
<gene>
    <name evidence="2" type="ORF">C8D72_1034</name>
</gene>
<evidence type="ECO:0000313" key="2">
    <source>
        <dbReference type="EMBL" id="REC96349.1"/>
    </source>
</evidence>
<proteinExistence type="predicted"/>
<dbReference type="Proteomes" id="UP000256334">
    <property type="component" value="Unassembled WGS sequence"/>
</dbReference>
<sequence length="141" mass="14736">MITRLLPGLMITAALASPMVFAGASAGGAIPVQGNIPDMRQKGWEYRVALMPADSAPAGSQLTELSWHYELAPSGPAPAAWLCTPAECVALNLAYGSTDALAGLPASTPLSLRFVLPGEGMLKRPVRGGVAQVFVNYRTQE</sequence>
<keyword evidence="1" id="KW-0732">Signal</keyword>
<feature type="chain" id="PRO_5017539315" evidence="1">
    <location>
        <begin position="23"/>
        <end position="141"/>
    </location>
</feature>
<dbReference type="Pfam" id="PF06366">
    <property type="entry name" value="FlhE"/>
    <property type="match status" value="1"/>
</dbReference>
<dbReference type="AlphaFoldDB" id="A0A3D9E1D9"/>
<accession>A0A3D9E1D9</accession>
<dbReference type="RefSeq" id="WP_245955149.1">
    <property type="nucleotide sequence ID" value="NZ_QRDJ01000006.1"/>
</dbReference>
<keyword evidence="3" id="KW-1185">Reference proteome</keyword>
<feature type="signal peptide" evidence="1">
    <location>
        <begin position="1"/>
        <end position="22"/>
    </location>
</feature>
<dbReference type="InterPro" id="IPR009420">
    <property type="entry name" value="FlhE"/>
</dbReference>
<evidence type="ECO:0000256" key="1">
    <source>
        <dbReference type="SAM" id="SignalP"/>
    </source>
</evidence>
<reference evidence="2 3" key="1">
    <citation type="submission" date="2018-07" db="EMBL/GenBank/DDBJ databases">
        <title>Genomic Encyclopedia of Type Strains, Phase IV (KMG-IV): sequencing the most valuable type-strain genomes for metagenomic binning, comparative biology and taxonomic classification.</title>
        <authorList>
            <person name="Goeker M."/>
        </authorList>
    </citation>
    <scope>NUCLEOTIDE SEQUENCE [LARGE SCALE GENOMIC DNA]</scope>
    <source>
        <strain evidence="2 3">DSM 14324</strain>
    </source>
</reference>
<organism evidence="2 3">
    <name type="scientific">Kushneria indalinina DSM 14324</name>
    <dbReference type="NCBI Taxonomy" id="1122140"/>
    <lineage>
        <taxon>Bacteria</taxon>
        <taxon>Pseudomonadati</taxon>
        <taxon>Pseudomonadota</taxon>
        <taxon>Gammaproteobacteria</taxon>
        <taxon>Oceanospirillales</taxon>
        <taxon>Halomonadaceae</taxon>
        <taxon>Kushneria</taxon>
    </lineage>
</organism>
<evidence type="ECO:0000313" key="3">
    <source>
        <dbReference type="Proteomes" id="UP000256334"/>
    </source>
</evidence>
<dbReference type="EMBL" id="QRDJ01000006">
    <property type="protein sequence ID" value="REC96349.1"/>
    <property type="molecule type" value="Genomic_DNA"/>
</dbReference>